<organism evidence="5">
    <name type="scientific">Lepeophtheirus salmonis</name>
    <name type="common">Salmon louse</name>
    <name type="synonym">Caligus salmonis</name>
    <dbReference type="NCBI Taxonomy" id="72036"/>
    <lineage>
        <taxon>Eukaryota</taxon>
        <taxon>Metazoa</taxon>
        <taxon>Ecdysozoa</taxon>
        <taxon>Arthropoda</taxon>
        <taxon>Crustacea</taxon>
        <taxon>Multicrustacea</taxon>
        <taxon>Hexanauplia</taxon>
        <taxon>Copepoda</taxon>
        <taxon>Siphonostomatoida</taxon>
        <taxon>Caligidae</taxon>
        <taxon>Lepeophtheirus</taxon>
    </lineage>
</organism>
<keyword evidence="1 4" id="KW-0963">Cytoplasm</keyword>
<comment type="similarity">
    <text evidence="4">Belongs to the eukaryotic ribosomal protein eS1 family.</text>
</comment>
<dbReference type="GO" id="GO:0022627">
    <property type="term" value="C:cytosolic small ribosomal subunit"/>
    <property type="evidence" value="ECO:0007669"/>
    <property type="project" value="UniProtKB-UniRule"/>
</dbReference>
<accession>D3PJI0</accession>
<protein>
    <recommendedName>
        <fullName evidence="4">Small ribosomal subunit protein eS1</fullName>
    </recommendedName>
</protein>
<keyword evidence="2 4" id="KW-0689">Ribosomal protein</keyword>
<evidence type="ECO:0000256" key="2">
    <source>
        <dbReference type="ARBA" id="ARBA00022980"/>
    </source>
</evidence>
<dbReference type="SMART" id="SM01397">
    <property type="entry name" value="Ribosomal_S3Ae"/>
    <property type="match status" value="1"/>
</dbReference>
<gene>
    <name evidence="5" type="primary">RS3A</name>
</gene>
<keyword evidence="3 4" id="KW-0687">Ribonucleoprotein</keyword>
<evidence type="ECO:0000256" key="4">
    <source>
        <dbReference type="HAMAP-Rule" id="MF_03122"/>
    </source>
</evidence>
<dbReference type="GO" id="GO:0006412">
    <property type="term" value="P:translation"/>
    <property type="evidence" value="ECO:0007669"/>
    <property type="project" value="UniProtKB-UniRule"/>
</dbReference>
<dbReference type="PANTHER" id="PTHR11830">
    <property type="entry name" value="40S RIBOSOMAL PROTEIN S3A"/>
    <property type="match status" value="1"/>
</dbReference>
<evidence type="ECO:0000256" key="1">
    <source>
        <dbReference type="ARBA" id="ARBA00022490"/>
    </source>
</evidence>
<dbReference type="InterPro" id="IPR027500">
    <property type="entry name" value="Ribosomal_eS1_euk"/>
</dbReference>
<comment type="subunit">
    <text evidence="4">Component of the small ribosomal subunit. Mature ribosomes consist of a small (40S) and a large (60S) subunit. The 40S subunit contains about 33 different proteins and 1 molecule of RNA (18S). The 60S subunit contains about 49 different proteins and 3 molecules of RNA (28S, 5.8S and 5S).</text>
</comment>
<evidence type="ECO:0000256" key="3">
    <source>
        <dbReference type="ARBA" id="ARBA00023274"/>
    </source>
</evidence>
<proteinExistence type="evidence at transcript level"/>
<dbReference type="AlphaFoldDB" id="D3PJI0"/>
<feature type="initiator methionine" description="Removed" evidence="4">
    <location>
        <position position="1"/>
    </location>
</feature>
<sequence length="253" mass="28407">MAIGGGKNVKGGKKGKGKKVVDPFTKKEWYEIKAPSMFEKSTCARTLVTRTQGTKIASEGLKKRVVRLSLGDLKNESSEPFRKFGLQIESVQGKHCYTNFHSMEITRDKLCSMIKKKQSTIEIRVDAKTTDGYKLRIFIIAFTIKPKEGHMYAKTSGIKRMRKKIIERVSAEVSSCDLPGIVKKLIPDSIGEDAKKAGSQFYHLGTAMVRKVKILRRPKLDVTKLMNMYGETTTADGETVIQDHYEPQIVDSV</sequence>
<name>D3PJI0_LEPSM</name>
<dbReference type="Pfam" id="PF01015">
    <property type="entry name" value="Ribosomal_S3Ae"/>
    <property type="match status" value="1"/>
</dbReference>
<dbReference type="EMBL" id="BT121786">
    <property type="protein sequence ID" value="ADD38716.1"/>
    <property type="molecule type" value="mRNA"/>
</dbReference>
<dbReference type="GO" id="GO:0003735">
    <property type="term" value="F:structural constituent of ribosome"/>
    <property type="evidence" value="ECO:0007669"/>
    <property type="project" value="UniProtKB-UniRule"/>
</dbReference>
<dbReference type="HAMAP" id="MF_03122">
    <property type="entry name" value="Ribosomal_eS1_euk"/>
    <property type="match status" value="1"/>
</dbReference>
<evidence type="ECO:0000313" key="5">
    <source>
        <dbReference type="EMBL" id="ADD38716.1"/>
    </source>
</evidence>
<dbReference type="OrthoDB" id="9834376at2759"/>
<dbReference type="InterPro" id="IPR001593">
    <property type="entry name" value="Ribosomal_eS1"/>
</dbReference>
<reference evidence="5" key="1">
    <citation type="submission" date="2010-03" db="EMBL/GenBank/DDBJ databases">
        <title>Atlantic Lepeophtheirus salmonis ESTs and full-length cDNAs.</title>
        <authorList>
            <person name="Yasuike M."/>
            <person name="von Schalburg K."/>
            <person name="Cooper G."/>
            <person name="Leong J."/>
            <person name="Nilsen F."/>
            <person name="Jones S.R.M."/>
            <person name="Koop B.F."/>
        </authorList>
    </citation>
    <scope>NUCLEOTIDE SEQUENCE</scope>
    <source>
        <strain evidence="5">Atlantic form</strain>
        <tissue evidence="5">Mixed tissue</tissue>
    </source>
</reference>
<comment type="subcellular location">
    <subcellularLocation>
        <location evidence="4">Cytoplasm</location>
    </subcellularLocation>
</comment>